<feature type="region of interest" description="Disordered" evidence="1">
    <location>
        <begin position="152"/>
        <end position="243"/>
    </location>
</feature>
<feature type="non-terminal residue" evidence="2">
    <location>
        <position position="243"/>
    </location>
</feature>
<gene>
    <name evidence="2" type="ORF">FOXYS1_15372</name>
</gene>
<reference evidence="2" key="1">
    <citation type="submission" date="2020-02" db="EMBL/GenBank/DDBJ databases">
        <title>Identification and distribution of gene clusters putatively required for synthesis of sphingolipid metabolism inhibitors in phylogenetically diverse species of the filamentous fungus Fusarium.</title>
        <authorList>
            <person name="Kim H.-S."/>
            <person name="Busman M."/>
            <person name="Brown D.W."/>
            <person name="Divon H."/>
            <person name="Uhlig S."/>
            <person name="Proctor R.H."/>
        </authorList>
    </citation>
    <scope>NUCLEOTIDE SEQUENCE [LARGE SCALE GENOMIC DNA]</scope>
    <source>
        <strain evidence="2">NRRL 39464</strain>
    </source>
</reference>
<accession>A0A8H5E0E5</accession>
<feature type="region of interest" description="Disordered" evidence="1">
    <location>
        <begin position="29"/>
        <end position="56"/>
    </location>
</feature>
<feature type="compositionally biased region" description="Pro residues" evidence="1">
    <location>
        <begin position="156"/>
        <end position="168"/>
    </location>
</feature>
<evidence type="ECO:0000313" key="3">
    <source>
        <dbReference type="Proteomes" id="UP000558688"/>
    </source>
</evidence>
<feature type="compositionally biased region" description="Pro residues" evidence="1">
    <location>
        <begin position="230"/>
        <end position="243"/>
    </location>
</feature>
<dbReference type="EMBL" id="JAAFOW010004019">
    <property type="protein sequence ID" value="KAF5242212.1"/>
    <property type="molecule type" value="Genomic_DNA"/>
</dbReference>
<feature type="compositionally biased region" description="Pro residues" evidence="1">
    <location>
        <begin position="182"/>
        <end position="194"/>
    </location>
</feature>
<protein>
    <submittedName>
        <fullName evidence="2">Uncharacterized protein</fullName>
    </submittedName>
</protein>
<name>A0A8H5E0E5_FUSOX</name>
<comment type="caution">
    <text evidence="2">The sequence shown here is derived from an EMBL/GenBank/DDBJ whole genome shotgun (WGS) entry which is preliminary data.</text>
</comment>
<dbReference type="AlphaFoldDB" id="A0A8H5E0E5"/>
<feature type="compositionally biased region" description="Low complexity" evidence="1">
    <location>
        <begin position="206"/>
        <end position="229"/>
    </location>
</feature>
<feature type="compositionally biased region" description="Low complexity" evidence="1">
    <location>
        <begin position="36"/>
        <end position="51"/>
    </location>
</feature>
<dbReference type="Proteomes" id="UP000558688">
    <property type="component" value="Unassembled WGS sequence"/>
</dbReference>
<sequence length="243" mass="25474">MDPRHPPKLPFSPSPYAIVSPFPQVPVPVPVPNPAPFSASPTTTKQPSSTPNGVITIPSAGSASASATTAVFYPLASPTPHSYRIARAESFHHPHVENLSPDQNLAYAAPHSLAQRRPSDTSIYTPTIRHTSHESNHARFQSSTAINSLRTLNREMPPPTSPPQPGAKPPQTQQAHSMMGYGPPPPQPGPPVAVGPPMSFPSGRELPALGALARSGSSNSSMSISSMLGGPPPAMRESQPPPS</sequence>
<evidence type="ECO:0000256" key="1">
    <source>
        <dbReference type="SAM" id="MobiDB-lite"/>
    </source>
</evidence>
<organism evidence="2 3">
    <name type="scientific">Fusarium oxysporum</name>
    <name type="common">Fusarium vascular wilt</name>
    <dbReference type="NCBI Taxonomy" id="5507"/>
    <lineage>
        <taxon>Eukaryota</taxon>
        <taxon>Fungi</taxon>
        <taxon>Dikarya</taxon>
        <taxon>Ascomycota</taxon>
        <taxon>Pezizomycotina</taxon>
        <taxon>Sordariomycetes</taxon>
        <taxon>Hypocreomycetidae</taxon>
        <taxon>Hypocreales</taxon>
        <taxon>Nectriaceae</taxon>
        <taxon>Fusarium</taxon>
        <taxon>Fusarium oxysporum species complex</taxon>
    </lineage>
</organism>
<proteinExistence type="predicted"/>
<evidence type="ECO:0000313" key="2">
    <source>
        <dbReference type="EMBL" id="KAF5242212.1"/>
    </source>
</evidence>